<evidence type="ECO:0000256" key="6">
    <source>
        <dbReference type="ARBA" id="ARBA00022777"/>
    </source>
</evidence>
<comment type="pathway">
    <text evidence="1">Carbohydrate acid metabolism.</text>
</comment>
<evidence type="ECO:0000256" key="8">
    <source>
        <dbReference type="ARBA" id="ARBA00023064"/>
    </source>
</evidence>
<dbReference type="EC" id="2.7.1.12" evidence="3 10"/>
<dbReference type="EMBL" id="FNUY01000002">
    <property type="protein sequence ID" value="SEF92591.1"/>
    <property type="molecule type" value="Genomic_DNA"/>
</dbReference>
<evidence type="ECO:0000256" key="1">
    <source>
        <dbReference type="ARBA" id="ARBA00004761"/>
    </source>
</evidence>
<dbReference type="GO" id="GO:0005524">
    <property type="term" value="F:ATP binding"/>
    <property type="evidence" value="ECO:0007669"/>
    <property type="project" value="UniProtKB-KW"/>
</dbReference>
<evidence type="ECO:0000256" key="3">
    <source>
        <dbReference type="ARBA" id="ARBA00012054"/>
    </source>
</evidence>
<reference evidence="11 12" key="1">
    <citation type="submission" date="2016-10" db="EMBL/GenBank/DDBJ databases">
        <authorList>
            <person name="de Groot N.N."/>
        </authorList>
    </citation>
    <scope>NUCLEOTIDE SEQUENCE [LARGE SCALE GENOMIC DNA]</scope>
    <source>
        <strain evidence="11 12">DSM 26656</strain>
    </source>
</reference>
<dbReference type="Proteomes" id="UP000236743">
    <property type="component" value="Unassembled WGS sequence"/>
</dbReference>
<dbReference type="SUPFAM" id="SSF52540">
    <property type="entry name" value="P-loop containing nucleoside triphosphate hydrolases"/>
    <property type="match status" value="1"/>
</dbReference>
<sequence length="175" mass="19216">MTLQQKGRKPAVIVVMGVASSGKTSLGERLAAHLGWPFRDADSFHPPENVAKMAGGTPLNDEDRKPWLAAIAAWIDELRAKGEHGIVTCSALKRAYRRVIVGDRPDVALVYLKGSRALIGERMAARQHHFMPPALLDSQFATLEEPGDDELPLVVPVDLPKDEIQREVLRELGLV</sequence>
<evidence type="ECO:0000313" key="12">
    <source>
        <dbReference type="Proteomes" id="UP000236743"/>
    </source>
</evidence>
<evidence type="ECO:0000256" key="10">
    <source>
        <dbReference type="RuleBase" id="RU363066"/>
    </source>
</evidence>
<keyword evidence="6 10" id="KW-0418">Kinase</keyword>
<dbReference type="InterPro" id="IPR031322">
    <property type="entry name" value="Shikimate/glucono_kinase"/>
</dbReference>
<dbReference type="NCBIfam" id="TIGR01313">
    <property type="entry name" value="therm_gnt_kin"/>
    <property type="match status" value="1"/>
</dbReference>
<keyword evidence="7 10" id="KW-0067">ATP-binding</keyword>
<dbReference type="PANTHER" id="PTHR43442">
    <property type="entry name" value="GLUCONOKINASE-RELATED"/>
    <property type="match status" value="1"/>
</dbReference>
<evidence type="ECO:0000256" key="2">
    <source>
        <dbReference type="ARBA" id="ARBA00008420"/>
    </source>
</evidence>
<name>A0A1H5W0D7_9HYPH</name>
<dbReference type="FunFam" id="3.40.50.300:FF:000522">
    <property type="entry name" value="Gluconokinase"/>
    <property type="match status" value="1"/>
</dbReference>
<evidence type="ECO:0000256" key="7">
    <source>
        <dbReference type="ARBA" id="ARBA00022840"/>
    </source>
</evidence>
<dbReference type="Pfam" id="PF01202">
    <property type="entry name" value="SKI"/>
    <property type="match status" value="1"/>
</dbReference>
<evidence type="ECO:0000256" key="4">
    <source>
        <dbReference type="ARBA" id="ARBA00022679"/>
    </source>
</evidence>
<dbReference type="PANTHER" id="PTHR43442:SF3">
    <property type="entry name" value="GLUCONOKINASE-RELATED"/>
    <property type="match status" value="1"/>
</dbReference>
<dbReference type="Gene3D" id="3.40.50.300">
    <property type="entry name" value="P-loop containing nucleotide triphosphate hydrolases"/>
    <property type="match status" value="1"/>
</dbReference>
<dbReference type="InterPro" id="IPR006001">
    <property type="entry name" value="Therm_gnt_kin"/>
</dbReference>
<comment type="catalytic activity">
    <reaction evidence="9 10">
        <text>D-gluconate + ATP = 6-phospho-D-gluconate + ADP + H(+)</text>
        <dbReference type="Rhea" id="RHEA:19433"/>
        <dbReference type="ChEBI" id="CHEBI:15378"/>
        <dbReference type="ChEBI" id="CHEBI:18391"/>
        <dbReference type="ChEBI" id="CHEBI:30616"/>
        <dbReference type="ChEBI" id="CHEBI:58759"/>
        <dbReference type="ChEBI" id="CHEBI:456216"/>
        <dbReference type="EC" id="2.7.1.12"/>
    </reaction>
</comment>
<dbReference type="GO" id="GO:0046316">
    <property type="term" value="F:gluconokinase activity"/>
    <property type="evidence" value="ECO:0007669"/>
    <property type="project" value="UniProtKB-EC"/>
</dbReference>
<gene>
    <name evidence="11" type="ORF">SAMN04488115_102501</name>
</gene>
<dbReference type="CDD" id="cd02021">
    <property type="entry name" value="GntK"/>
    <property type="match status" value="1"/>
</dbReference>
<keyword evidence="4 10" id="KW-0808">Transferase</keyword>
<keyword evidence="5 10" id="KW-0547">Nucleotide-binding</keyword>
<dbReference type="GO" id="GO:0019521">
    <property type="term" value="P:D-gluconate metabolic process"/>
    <property type="evidence" value="ECO:0007669"/>
    <property type="project" value="UniProtKB-KW"/>
</dbReference>
<evidence type="ECO:0000256" key="9">
    <source>
        <dbReference type="ARBA" id="ARBA00048090"/>
    </source>
</evidence>
<accession>A0A1H5W0D7</accession>
<dbReference type="GO" id="GO:0005737">
    <property type="term" value="C:cytoplasm"/>
    <property type="evidence" value="ECO:0007669"/>
    <property type="project" value="TreeGrafter"/>
</dbReference>
<keyword evidence="8" id="KW-0311">Gluconate utilization</keyword>
<proteinExistence type="inferred from homology"/>
<protein>
    <recommendedName>
        <fullName evidence="3 10">Gluconokinase</fullName>
        <ecNumber evidence="3 10">2.7.1.12</ecNumber>
    </recommendedName>
</protein>
<comment type="similarity">
    <text evidence="2 10">Belongs to the gluconokinase GntK/GntV family.</text>
</comment>
<dbReference type="RefSeq" id="WP_244595471.1">
    <property type="nucleotide sequence ID" value="NZ_FNUY01000002.1"/>
</dbReference>
<organism evidence="11 12">
    <name type="scientific">Bosea lathyri</name>
    <dbReference type="NCBI Taxonomy" id="1036778"/>
    <lineage>
        <taxon>Bacteria</taxon>
        <taxon>Pseudomonadati</taxon>
        <taxon>Pseudomonadota</taxon>
        <taxon>Alphaproteobacteria</taxon>
        <taxon>Hyphomicrobiales</taxon>
        <taxon>Boseaceae</taxon>
        <taxon>Bosea</taxon>
    </lineage>
</organism>
<evidence type="ECO:0000256" key="5">
    <source>
        <dbReference type="ARBA" id="ARBA00022741"/>
    </source>
</evidence>
<dbReference type="AlphaFoldDB" id="A0A1H5W0D7"/>
<dbReference type="InterPro" id="IPR027417">
    <property type="entry name" value="P-loop_NTPase"/>
</dbReference>
<evidence type="ECO:0000313" key="11">
    <source>
        <dbReference type="EMBL" id="SEF92591.1"/>
    </source>
</evidence>
<keyword evidence="12" id="KW-1185">Reference proteome</keyword>